<gene>
    <name evidence="2" type="ORF">SAMN05421630_115109</name>
</gene>
<organism evidence="2 3">
    <name type="scientific">Prauserella marina</name>
    <dbReference type="NCBI Taxonomy" id="530584"/>
    <lineage>
        <taxon>Bacteria</taxon>
        <taxon>Bacillati</taxon>
        <taxon>Actinomycetota</taxon>
        <taxon>Actinomycetes</taxon>
        <taxon>Pseudonocardiales</taxon>
        <taxon>Pseudonocardiaceae</taxon>
        <taxon>Prauserella</taxon>
    </lineage>
</organism>
<dbReference type="AlphaFoldDB" id="A0A222W1V7"/>
<dbReference type="InterPro" id="IPR036388">
    <property type="entry name" value="WH-like_DNA-bd_sf"/>
</dbReference>
<sequence>MELDQISKEVAQSLAQLASIALSLSQHTQQLHAAAAQQQHRELRDRERITHQLATGLRLDDPATPPVPGATARANDWSAVDDLAIEEQWVFAAVREHAGDPGATSVRTVLDDLLEQRGVERAVLDNLRSGTRFRDAAATISAHLTHAQQTTPEQQSESPAAEPPTLQTPRNPSTYRRSSEHIPTNLDGREFETRQQVHARIGLWSGLAEQGQRNAVIFLAEPLYGHDSDVDDLFDLTFPEVRDNRLAEAQAAMLRTPTAATAADLAYLAGRAEAAPHRVQPEITPALREVAREVTRTQFAAVPTLQRKLGLSRSEATGALQDLEQLGVVGPSNGDKARDVLMRPEQLDTILGPPAPPGPDPAGNIYADGSPAARIAGASYPDSAQEAVTRARRSRATPPRPAPKPTRQRDRDRNR</sequence>
<evidence type="ECO:0000313" key="3">
    <source>
        <dbReference type="Proteomes" id="UP000199494"/>
    </source>
</evidence>
<proteinExistence type="predicted"/>
<evidence type="ECO:0000256" key="1">
    <source>
        <dbReference type="SAM" id="MobiDB-lite"/>
    </source>
</evidence>
<dbReference type="EMBL" id="FMZE01000015">
    <property type="protein sequence ID" value="SDD97319.1"/>
    <property type="molecule type" value="Genomic_DNA"/>
</dbReference>
<dbReference type="Gene3D" id="1.10.10.10">
    <property type="entry name" value="Winged helix-like DNA-binding domain superfamily/Winged helix DNA-binding domain"/>
    <property type="match status" value="1"/>
</dbReference>
<accession>A0A222W1V7</accession>
<feature type="region of interest" description="Disordered" evidence="1">
    <location>
        <begin position="348"/>
        <end position="415"/>
    </location>
</feature>
<dbReference type="InterPro" id="IPR036390">
    <property type="entry name" value="WH_DNA-bd_sf"/>
</dbReference>
<evidence type="ECO:0000313" key="2">
    <source>
        <dbReference type="EMBL" id="SDD97319.1"/>
    </source>
</evidence>
<feature type="compositionally biased region" description="Polar residues" evidence="1">
    <location>
        <begin position="146"/>
        <end position="158"/>
    </location>
</feature>
<dbReference type="Proteomes" id="UP000199494">
    <property type="component" value="Unassembled WGS sequence"/>
</dbReference>
<dbReference type="Pfam" id="PF09397">
    <property type="entry name" value="FtsK_gamma"/>
    <property type="match status" value="1"/>
</dbReference>
<dbReference type="KEGG" id="pmad:BAY61_32225"/>
<reference evidence="2 3" key="1">
    <citation type="submission" date="2016-10" db="EMBL/GenBank/DDBJ databases">
        <authorList>
            <person name="de Groot N.N."/>
        </authorList>
    </citation>
    <scope>NUCLEOTIDE SEQUENCE [LARGE SCALE GENOMIC DNA]</scope>
    <source>
        <strain evidence="2 3">CGMCC 4.5506</strain>
    </source>
</reference>
<dbReference type="STRING" id="530584.SAMN05421630_115109"/>
<feature type="region of interest" description="Disordered" evidence="1">
    <location>
        <begin position="145"/>
        <end position="190"/>
    </location>
</feature>
<name>A0A222W1V7_9PSEU</name>
<feature type="compositionally biased region" description="Polar residues" evidence="1">
    <location>
        <begin position="165"/>
        <end position="176"/>
    </location>
</feature>
<keyword evidence="3" id="KW-1185">Reference proteome</keyword>
<protein>
    <submittedName>
        <fullName evidence="2">Ftsk gamma domain-containing protein</fullName>
    </submittedName>
</protein>
<dbReference type="InterPro" id="IPR018541">
    <property type="entry name" value="Ftsk_gamma"/>
</dbReference>
<dbReference type="SUPFAM" id="SSF46785">
    <property type="entry name" value="Winged helix' DNA-binding domain"/>
    <property type="match status" value="1"/>
</dbReference>
<dbReference type="RefSeq" id="WP_211323647.1">
    <property type="nucleotide sequence ID" value="NZ_CP016354.1"/>
</dbReference>
<dbReference type="SMART" id="SM00843">
    <property type="entry name" value="Ftsk_gamma"/>
    <property type="match status" value="1"/>
</dbReference>